<feature type="region of interest" description="Disordered" evidence="1">
    <location>
        <begin position="166"/>
        <end position="237"/>
    </location>
</feature>
<evidence type="ECO:0000313" key="3">
    <source>
        <dbReference type="Proteomes" id="UP000593576"/>
    </source>
</evidence>
<evidence type="ECO:0000313" key="2">
    <source>
        <dbReference type="EMBL" id="MBA0863812.1"/>
    </source>
</evidence>
<protein>
    <recommendedName>
        <fullName evidence="4">DUF4378 domain-containing protein</fullName>
    </recommendedName>
</protein>
<dbReference type="EMBL" id="JABFAF010000008">
    <property type="protein sequence ID" value="MBA0863812.1"/>
    <property type="molecule type" value="Genomic_DNA"/>
</dbReference>
<keyword evidence="3" id="KW-1185">Reference proteome</keyword>
<dbReference type="AlphaFoldDB" id="A0A7J9LY91"/>
<dbReference type="Proteomes" id="UP000593576">
    <property type="component" value="Unassembled WGS sequence"/>
</dbReference>
<comment type="caution">
    <text evidence="2">The sequence shown here is derived from an EMBL/GenBank/DDBJ whole genome shotgun (WGS) entry which is preliminary data.</text>
</comment>
<name>A0A7J9LY91_GOSSC</name>
<dbReference type="PANTHER" id="PTHR33623">
    <property type="entry name" value="OS04G0572500 PROTEIN"/>
    <property type="match status" value="1"/>
</dbReference>
<dbReference type="OrthoDB" id="668456at2759"/>
<accession>A0A7J9LY91</accession>
<organism evidence="2 3">
    <name type="scientific">Gossypium schwendimanii</name>
    <name type="common">Cotton</name>
    <dbReference type="NCBI Taxonomy" id="34291"/>
    <lineage>
        <taxon>Eukaryota</taxon>
        <taxon>Viridiplantae</taxon>
        <taxon>Streptophyta</taxon>
        <taxon>Embryophyta</taxon>
        <taxon>Tracheophyta</taxon>
        <taxon>Spermatophyta</taxon>
        <taxon>Magnoliopsida</taxon>
        <taxon>eudicotyledons</taxon>
        <taxon>Gunneridae</taxon>
        <taxon>Pentapetalae</taxon>
        <taxon>rosids</taxon>
        <taxon>malvids</taxon>
        <taxon>Malvales</taxon>
        <taxon>Malvaceae</taxon>
        <taxon>Malvoideae</taxon>
        <taxon>Gossypium</taxon>
    </lineage>
</organism>
<evidence type="ECO:0008006" key="4">
    <source>
        <dbReference type="Google" id="ProtNLM"/>
    </source>
</evidence>
<sequence>MALINFPNDHIKLRKTLSLEKKSLMLKDYLRDDLGSCSSSGFKSFPRRQCCTTIRFLLEADLKKSKHNYSSATKRLLKRSRSKPGSSTTISALQRASESVLKAIKQLPFPFTKSSPPSSSQSNSCRKLFKRGFWRKSTDKEDHGGGGGEIKRWKLFSEFLEDKNQPSYQNTIPSYNTTDTCSTVRVSPSRSSNSWAEREFTGNNLQSWSGHPESSTQNDTVSSKTTSPEEKNVSNMAGVTVAEDSKEDWAPNEEGKEQFSPVSVLDCPFDDEEEEEEDNGSTFEDHLARVEVANQKLMQKVIRFERLAQLEPVELDKRIAMAELEDEFPNELLDDYYNKPETNHQKLFKLLKPQIPSNSFSSLSVNAKRVVIEMGTEDFGKNENWMKLTQGKEEVGSAVELALFSSLLDDFLIDLLSH</sequence>
<dbReference type="PANTHER" id="PTHR33623:SF4">
    <property type="entry name" value="DUF4378 DOMAIN-CONTAINING PROTEIN"/>
    <property type="match status" value="1"/>
</dbReference>
<reference evidence="2 3" key="1">
    <citation type="journal article" date="2019" name="Genome Biol. Evol.">
        <title>Insights into the evolution of the New World diploid cottons (Gossypium, subgenus Houzingenia) based on genome sequencing.</title>
        <authorList>
            <person name="Grover C.E."/>
            <person name="Arick M.A. 2nd"/>
            <person name="Thrash A."/>
            <person name="Conover J.L."/>
            <person name="Sanders W.S."/>
            <person name="Peterson D.G."/>
            <person name="Frelichowski J.E."/>
            <person name="Scheffler J.A."/>
            <person name="Scheffler B.E."/>
            <person name="Wendel J.F."/>
        </authorList>
    </citation>
    <scope>NUCLEOTIDE SEQUENCE [LARGE SCALE GENOMIC DNA]</scope>
    <source>
        <strain evidence="2">1</strain>
        <tissue evidence="2">Leaf</tissue>
    </source>
</reference>
<feature type="compositionally biased region" description="Polar residues" evidence="1">
    <location>
        <begin position="166"/>
        <end position="226"/>
    </location>
</feature>
<proteinExistence type="predicted"/>
<evidence type="ECO:0000256" key="1">
    <source>
        <dbReference type="SAM" id="MobiDB-lite"/>
    </source>
</evidence>
<gene>
    <name evidence="2" type="ORF">Goshw_026182</name>
</gene>